<evidence type="ECO:0008006" key="4">
    <source>
        <dbReference type="Google" id="ProtNLM"/>
    </source>
</evidence>
<dbReference type="AlphaFoldDB" id="A0A1G1SW31"/>
<dbReference type="RefSeq" id="WP_070729695.1">
    <property type="nucleotide sequence ID" value="NZ_MDZB01000139.1"/>
</dbReference>
<feature type="chain" id="PRO_5009578490" description="TonB-dependent receptor plug domain-containing protein" evidence="1">
    <location>
        <begin position="26"/>
        <end position="164"/>
    </location>
</feature>
<reference evidence="2 3" key="1">
    <citation type="submission" date="2016-08" db="EMBL/GenBank/DDBJ databases">
        <title>Hymenobacter coccineus sp. nov., Hymenobacter lapidarius sp. nov. and Hymenobacter glacialis sp. nov., isolated from Antarctic soil.</title>
        <authorList>
            <person name="Sedlacek I."/>
            <person name="Kralova S."/>
            <person name="Kyrova K."/>
            <person name="Maslanova I."/>
            <person name="Stankova E."/>
            <person name="Vrbovska V."/>
            <person name="Nemec M."/>
            <person name="Bartak M."/>
            <person name="Svec P."/>
            <person name="Busse H.-J."/>
            <person name="Pantucek R."/>
        </authorList>
    </citation>
    <scope>NUCLEOTIDE SEQUENCE [LARGE SCALE GENOMIC DNA]</scope>
    <source>
        <strain evidence="2 3">CCM 8643</strain>
    </source>
</reference>
<feature type="signal peptide" evidence="1">
    <location>
        <begin position="1"/>
        <end position="25"/>
    </location>
</feature>
<protein>
    <recommendedName>
        <fullName evidence="4">TonB-dependent receptor plug domain-containing protein</fullName>
    </recommendedName>
</protein>
<proteinExistence type="predicted"/>
<keyword evidence="1" id="KW-0732">Signal</keyword>
<evidence type="ECO:0000313" key="3">
    <source>
        <dbReference type="Proteomes" id="UP000176294"/>
    </source>
</evidence>
<dbReference type="Gene3D" id="2.60.40.1120">
    <property type="entry name" value="Carboxypeptidase-like, regulatory domain"/>
    <property type="match status" value="1"/>
</dbReference>
<comment type="caution">
    <text evidence="2">The sequence shown here is derived from an EMBL/GenBank/DDBJ whole genome shotgun (WGS) entry which is preliminary data.</text>
</comment>
<dbReference type="InterPro" id="IPR008969">
    <property type="entry name" value="CarboxyPept-like_regulatory"/>
</dbReference>
<dbReference type="EMBL" id="MDZB01000139">
    <property type="protein sequence ID" value="OGX82826.1"/>
    <property type="molecule type" value="Genomic_DNA"/>
</dbReference>
<dbReference type="Pfam" id="PF13620">
    <property type="entry name" value="CarboxypepD_reg"/>
    <property type="match status" value="1"/>
</dbReference>
<evidence type="ECO:0000256" key="1">
    <source>
        <dbReference type="SAM" id="SignalP"/>
    </source>
</evidence>
<dbReference type="SUPFAM" id="SSF49464">
    <property type="entry name" value="Carboxypeptidase regulatory domain-like"/>
    <property type="match status" value="1"/>
</dbReference>
<dbReference type="STRING" id="1908237.BEN47_18125"/>
<dbReference type="Proteomes" id="UP000176294">
    <property type="component" value="Unassembled WGS sequence"/>
</dbReference>
<name>A0A1G1SW31_9BACT</name>
<sequence>MMLTMRLCAALIAILSLLTFSNTSAQELLASNTTFPTARTSAKAPGTPKKESAEKIVLSGTITNPAGVLPGAVVILTSTKQMAVTNADGEFQFVVPANAGPLLARVTYAGYADEDMTLNASVAESTVTLANAQVIVVARKQRLKAYRKTAQKEVRRSLKQVHKK</sequence>
<organism evidence="2 3">
    <name type="scientific">Hymenobacter lapidarius</name>
    <dbReference type="NCBI Taxonomy" id="1908237"/>
    <lineage>
        <taxon>Bacteria</taxon>
        <taxon>Pseudomonadati</taxon>
        <taxon>Bacteroidota</taxon>
        <taxon>Cytophagia</taxon>
        <taxon>Cytophagales</taxon>
        <taxon>Hymenobacteraceae</taxon>
        <taxon>Hymenobacter</taxon>
    </lineage>
</organism>
<keyword evidence="3" id="KW-1185">Reference proteome</keyword>
<evidence type="ECO:0000313" key="2">
    <source>
        <dbReference type="EMBL" id="OGX82826.1"/>
    </source>
</evidence>
<accession>A0A1G1SW31</accession>
<gene>
    <name evidence="2" type="ORF">BEN47_18125</name>
</gene>
<dbReference type="OrthoDB" id="886907at2"/>